<feature type="compositionally biased region" description="Basic and acidic residues" evidence="1">
    <location>
        <begin position="1081"/>
        <end position="1095"/>
    </location>
</feature>
<feature type="compositionally biased region" description="Gly residues" evidence="1">
    <location>
        <begin position="679"/>
        <end position="692"/>
    </location>
</feature>
<comment type="caution">
    <text evidence="2">The sequence shown here is derived from an EMBL/GenBank/DDBJ whole genome shotgun (WGS) entry which is preliminary data.</text>
</comment>
<sequence length="1095" mass="121371">MSVEEKCSSGSSARRSERPSVSSLASTASPSADESDSGFHGYRSRRHHRSPDGRSLEEGSECLRALDDRLNTSCDSSVILRPGDRQPLYANAPPKPKRLNSSRDYSTSPERSPERDERDPRVYTDHGGGGSVVVGVPDGRALHYHPPTAERRTPDAYGVTAGGGRGDYEDVYGDSNGSNSIPHSPVRRPDQRDSYASSRSGGTRLSEEFQLSDTLRSNIYRQEDTLPRVSSINPHHRHHRLPGPPRPHSADFLEYDRKHSGGGGDMWSYRRGSGGDLPRHQDIRPKSSIGQNESDHWSEENYAQKMRQSSLYHSHMHSRSSSRYSPAGPADSPCSEIHHVNNTHSNVPQRVPPAGAATPDLYTPYKPNNSTPSPASTTTNSLRRGAGQESKENNKRLDGRLDGSQDHLAESRHYTRQDLRQTPRPDGRQDTWPDPRPNQRAGVSQDPRRVYNHDELPNKHEPSPNTTMNSIPTPPGSHHNSASPNGSINNSFMRSASARLPRHRLPDDAMNTSLPDDGSDSDSRKIQQREESMKRLLEWKQRMLQSPLTRKPTTTRSEGTTTPQPRTTNEAYRQQVLNELATQEARTKVMQNQAHLQNSSVPGMETTLIPPPPVPLSGPPHGYQTGGALPTRMTSPGPNNKYAPMSHGGLGPPGLSPSSTGLPGERPAPQGGSSHPGSDSGGGGSGGGGSGSGSKRREGRRENSRTRHMSGGESRRSTSASRYNSYSSDEDDLMEERETRKKSRRSSRRSSADLTRDSRRMMSAVEGSRGWDCDQPHDIHPDVPTNNVPPCEYSLDNHHYLPQQIPPLTDLPKVSPDYVNINVVSESRGERGSAVNVPPGHINTPEVNNLYSERTVSQRAEPVFIEKHEGYDEVRRFDPSQSEEDKPASVTRNCEQSFVYSDQIYATRDPYYVSDVQLPAMNDCKFEEEKSSCLPSVSSEVPMDLNTSYVSQNSVHNQFQVNSDAYDLRDYGKDRRPIDVNKSFLHEAQVRDESLDSTGGFSSYDSHSIHKIDNVGMHIPQKSSSQDDTTSTGKYSDSGYDTLRAEMSMRRDEKRSVREGTVWTGDNMDSSPECSSVVRRRGFDPTGRRPETWSV</sequence>
<name>A0AAE1TL14_9EUCA</name>
<feature type="region of interest" description="Disordered" evidence="1">
    <location>
        <begin position="1"/>
        <end position="58"/>
    </location>
</feature>
<evidence type="ECO:0000256" key="1">
    <source>
        <dbReference type="SAM" id="MobiDB-lite"/>
    </source>
</evidence>
<feature type="compositionally biased region" description="Basic and acidic residues" evidence="1">
    <location>
        <begin position="1043"/>
        <end position="1058"/>
    </location>
</feature>
<feature type="compositionally biased region" description="Low complexity" evidence="1">
    <location>
        <begin position="549"/>
        <end position="563"/>
    </location>
</feature>
<feature type="compositionally biased region" description="Basic and acidic residues" evidence="1">
    <location>
        <begin position="695"/>
        <end position="705"/>
    </location>
</feature>
<feature type="region of interest" description="Disordered" evidence="1">
    <location>
        <begin position="601"/>
        <end position="781"/>
    </location>
</feature>
<dbReference type="AlphaFoldDB" id="A0AAE1TL14"/>
<feature type="compositionally biased region" description="Basic and acidic residues" evidence="1">
    <location>
        <begin position="769"/>
        <end position="781"/>
    </location>
</feature>
<feature type="compositionally biased region" description="Basic and acidic residues" evidence="1">
    <location>
        <begin position="446"/>
        <end position="462"/>
    </location>
</feature>
<feature type="compositionally biased region" description="Low complexity" evidence="1">
    <location>
        <begin position="717"/>
        <end position="727"/>
    </location>
</feature>
<feature type="compositionally biased region" description="Basic and acidic residues" evidence="1">
    <location>
        <begin position="111"/>
        <end position="124"/>
    </location>
</feature>
<feature type="compositionally biased region" description="Pro residues" evidence="1">
    <location>
        <begin position="609"/>
        <end position="618"/>
    </location>
</feature>
<evidence type="ECO:0000313" key="2">
    <source>
        <dbReference type="EMBL" id="KAK4289172.1"/>
    </source>
</evidence>
<feature type="compositionally biased region" description="Low complexity" evidence="1">
    <location>
        <begin position="1023"/>
        <end position="1032"/>
    </location>
</feature>
<feature type="region of interest" description="Disordered" evidence="1">
    <location>
        <begin position="541"/>
        <end position="571"/>
    </location>
</feature>
<protein>
    <submittedName>
        <fullName evidence="2">Uncharacterized protein</fullName>
    </submittedName>
</protein>
<feature type="compositionally biased region" description="Low complexity" evidence="1">
    <location>
        <begin position="20"/>
        <end position="32"/>
    </location>
</feature>
<feature type="compositionally biased region" description="Basic and acidic residues" evidence="1">
    <location>
        <begin position="389"/>
        <end position="433"/>
    </location>
</feature>
<organism evidence="2 3">
    <name type="scientific">Petrolisthes manimaculis</name>
    <dbReference type="NCBI Taxonomy" id="1843537"/>
    <lineage>
        <taxon>Eukaryota</taxon>
        <taxon>Metazoa</taxon>
        <taxon>Ecdysozoa</taxon>
        <taxon>Arthropoda</taxon>
        <taxon>Crustacea</taxon>
        <taxon>Multicrustacea</taxon>
        <taxon>Malacostraca</taxon>
        <taxon>Eumalacostraca</taxon>
        <taxon>Eucarida</taxon>
        <taxon>Decapoda</taxon>
        <taxon>Pleocyemata</taxon>
        <taxon>Anomura</taxon>
        <taxon>Galatheoidea</taxon>
        <taxon>Porcellanidae</taxon>
        <taxon>Petrolisthes</taxon>
    </lineage>
</organism>
<evidence type="ECO:0000313" key="3">
    <source>
        <dbReference type="Proteomes" id="UP001292094"/>
    </source>
</evidence>
<gene>
    <name evidence="2" type="ORF">Pmani_037846</name>
</gene>
<feature type="compositionally biased region" description="Basic and acidic residues" evidence="1">
    <location>
        <begin position="750"/>
        <end position="760"/>
    </location>
</feature>
<reference evidence="2" key="1">
    <citation type="submission" date="2023-11" db="EMBL/GenBank/DDBJ databases">
        <title>Genome assemblies of two species of porcelain crab, Petrolisthes cinctipes and Petrolisthes manimaculis (Anomura: Porcellanidae).</title>
        <authorList>
            <person name="Angst P."/>
        </authorList>
    </citation>
    <scope>NUCLEOTIDE SEQUENCE</scope>
    <source>
        <strain evidence="2">PB745_02</strain>
        <tissue evidence="2">Gill</tissue>
    </source>
</reference>
<dbReference type="Proteomes" id="UP001292094">
    <property type="component" value="Unassembled WGS sequence"/>
</dbReference>
<feature type="region of interest" description="Disordered" evidence="1">
    <location>
        <begin position="1017"/>
        <end position="1095"/>
    </location>
</feature>
<feature type="compositionally biased region" description="Basic and acidic residues" evidence="1">
    <location>
        <begin position="248"/>
        <end position="259"/>
    </location>
</feature>
<feature type="compositionally biased region" description="Low complexity" evidence="1">
    <location>
        <begin position="367"/>
        <end position="381"/>
    </location>
</feature>
<feature type="compositionally biased region" description="Polar residues" evidence="1">
    <location>
        <begin position="194"/>
        <end position="220"/>
    </location>
</feature>
<proteinExistence type="predicted"/>
<accession>A0AAE1TL14</accession>
<feature type="region of interest" description="Disordered" evidence="1">
    <location>
        <begin position="504"/>
        <end position="527"/>
    </location>
</feature>
<dbReference type="EMBL" id="JAWZYT010005960">
    <property type="protein sequence ID" value="KAK4289172.1"/>
    <property type="molecule type" value="Genomic_DNA"/>
</dbReference>
<feature type="region of interest" description="Disordered" evidence="1">
    <location>
        <begin position="73"/>
        <end position="492"/>
    </location>
</feature>
<feature type="compositionally biased region" description="Polar residues" evidence="1">
    <location>
        <begin position="478"/>
        <end position="492"/>
    </location>
</feature>
<keyword evidence="3" id="KW-1185">Reference proteome</keyword>